<protein>
    <submittedName>
        <fullName evidence="1">Uncharacterized protein</fullName>
    </submittedName>
</protein>
<dbReference type="EnsemblMetazoa" id="PPA45254.1">
    <property type="protein sequence ID" value="PPA45254.1"/>
    <property type="gene ID" value="WBGene00283623"/>
</dbReference>
<evidence type="ECO:0000313" key="2">
    <source>
        <dbReference type="Proteomes" id="UP000005239"/>
    </source>
</evidence>
<accession>A0A8R1V378</accession>
<dbReference type="Proteomes" id="UP000005239">
    <property type="component" value="Unassembled WGS sequence"/>
</dbReference>
<dbReference type="AlphaFoldDB" id="A0A2A6CEQ7"/>
<keyword evidence="2" id="KW-1185">Reference proteome</keyword>
<evidence type="ECO:0000313" key="1">
    <source>
        <dbReference type="EnsemblMetazoa" id="PPA45254.1"/>
    </source>
</evidence>
<name>A0A2A6CEQ7_PRIPA</name>
<accession>A0A2A6CEQ7</accession>
<proteinExistence type="predicted"/>
<reference evidence="2" key="1">
    <citation type="journal article" date="2008" name="Nat. Genet.">
        <title>The Pristionchus pacificus genome provides a unique perspective on nematode lifestyle and parasitism.</title>
        <authorList>
            <person name="Dieterich C."/>
            <person name="Clifton S.W."/>
            <person name="Schuster L.N."/>
            <person name="Chinwalla A."/>
            <person name="Delehaunty K."/>
            <person name="Dinkelacker I."/>
            <person name="Fulton L."/>
            <person name="Fulton R."/>
            <person name="Godfrey J."/>
            <person name="Minx P."/>
            <person name="Mitreva M."/>
            <person name="Roeseler W."/>
            <person name="Tian H."/>
            <person name="Witte H."/>
            <person name="Yang S.P."/>
            <person name="Wilson R.K."/>
            <person name="Sommer R.J."/>
        </authorList>
    </citation>
    <scope>NUCLEOTIDE SEQUENCE [LARGE SCALE GENOMIC DNA]</scope>
    <source>
        <strain evidence="2">PS312</strain>
    </source>
</reference>
<reference evidence="1" key="2">
    <citation type="submission" date="2022-06" db="UniProtKB">
        <authorList>
            <consortium name="EnsemblMetazoa"/>
        </authorList>
    </citation>
    <scope>IDENTIFICATION</scope>
    <source>
        <strain evidence="1">PS312</strain>
    </source>
</reference>
<organism evidence="1 2">
    <name type="scientific">Pristionchus pacificus</name>
    <name type="common">Parasitic nematode worm</name>
    <dbReference type="NCBI Taxonomy" id="54126"/>
    <lineage>
        <taxon>Eukaryota</taxon>
        <taxon>Metazoa</taxon>
        <taxon>Ecdysozoa</taxon>
        <taxon>Nematoda</taxon>
        <taxon>Chromadorea</taxon>
        <taxon>Rhabditida</taxon>
        <taxon>Rhabditina</taxon>
        <taxon>Diplogasteromorpha</taxon>
        <taxon>Diplogasteroidea</taxon>
        <taxon>Neodiplogasteridae</taxon>
        <taxon>Pristionchus</taxon>
    </lineage>
</organism>
<sequence>MRHKASEFQHQLLVCSPTDRGTEMLSLEEKTRCGKGGVKWEKDGWKDGSSDWHHNTNREIGKGRNLAEKIREYL</sequence>
<gene>
    <name evidence="1" type="primary">WBGene00283623</name>
</gene>